<comment type="caution">
    <text evidence="1">The sequence shown here is derived from an EMBL/GenBank/DDBJ whole genome shotgun (WGS) entry which is preliminary data.</text>
</comment>
<evidence type="ECO:0000313" key="1">
    <source>
        <dbReference type="EMBL" id="GFT39639.1"/>
    </source>
</evidence>
<dbReference type="Proteomes" id="UP000887013">
    <property type="component" value="Unassembled WGS sequence"/>
</dbReference>
<dbReference type="AlphaFoldDB" id="A0A8X6NWZ7"/>
<proteinExistence type="predicted"/>
<dbReference type="EMBL" id="BMAW01109703">
    <property type="protein sequence ID" value="GFT39639.1"/>
    <property type="molecule type" value="Genomic_DNA"/>
</dbReference>
<name>A0A8X6NWZ7_NEPPI</name>
<keyword evidence="2" id="KW-1185">Reference proteome</keyword>
<sequence length="104" mass="11548">MALFVLEFKFSHFPPDILWSVNGELRQWEVSGLLGVPPSSCSTGQQMRSRSTLIKLADSFDINERNWRKVSHAWGGQSTCCFVAAFGDRVGALPPVPLKSFSAF</sequence>
<gene>
    <name evidence="1" type="ORF">NPIL_55811</name>
</gene>
<reference evidence="1" key="1">
    <citation type="submission" date="2020-08" db="EMBL/GenBank/DDBJ databases">
        <title>Multicomponent nature underlies the extraordinary mechanical properties of spider dragline silk.</title>
        <authorList>
            <person name="Kono N."/>
            <person name="Nakamura H."/>
            <person name="Mori M."/>
            <person name="Yoshida Y."/>
            <person name="Ohtoshi R."/>
            <person name="Malay A.D."/>
            <person name="Moran D.A.P."/>
            <person name="Tomita M."/>
            <person name="Numata K."/>
            <person name="Arakawa K."/>
        </authorList>
    </citation>
    <scope>NUCLEOTIDE SEQUENCE</scope>
</reference>
<protein>
    <submittedName>
        <fullName evidence="1">Uncharacterized protein</fullName>
    </submittedName>
</protein>
<evidence type="ECO:0000313" key="2">
    <source>
        <dbReference type="Proteomes" id="UP000887013"/>
    </source>
</evidence>
<organism evidence="1 2">
    <name type="scientific">Nephila pilipes</name>
    <name type="common">Giant wood spider</name>
    <name type="synonym">Nephila maculata</name>
    <dbReference type="NCBI Taxonomy" id="299642"/>
    <lineage>
        <taxon>Eukaryota</taxon>
        <taxon>Metazoa</taxon>
        <taxon>Ecdysozoa</taxon>
        <taxon>Arthropoda</taxon>
        <taxon>Chelicerata</taxon>
        <taxon>Arachnida</taxon>
        <taxon>Araneae</taxon>
        <taxon>Araneomorphae</taxon>
        <taxon>Entelegynae</taxon>
        <taxon>Araneoidea</taxon>
        <taxon>Nephilidae</taxon>
        <taxon>Nephila</taxon>
    </lineage>
</organism>
<accession>A0A8X6NWZ7</accession>